<dbReference type="CDD" id="cd02440">
    <property type="entry name" value="AdoMet_MTases"/>
    <property type="match status" value="1"/>
</dbReference>
<dbReference type="AlphaFoldDB" id="A0A3B0SXB5"/>
<dbReference type="GO" id="GO:0008757">
    <property type="term" value="F:S-adenosylmethionine-dependent methyltransferase activity"/>
    <property type="evidence" value="ECO:0007669"/>
    <property type="project" value="InterPro"/>
</dbReference>
<dbReference type="PANTHER" id="PTHR42912">
    <property type="entry name" value="METHYLTRANSFERASE"/>
    <property type="match status" value="1"/>
</dbReference>
<reference evidence="2" key="1">
    <citation type="submission" date="2018-06" db="EMBL/GenBank/DDBJ databases">
        <authorList>
            <person name="Zhirakovskaya E."/>
        </authorList>
    </citation>
    <scope>NUCLEOTIDE SEQUENCE</scope>
</reference>
<dbReference type="EMBL" id="UOEK01000475">
    <property type="protein sequence ID" value="VAW08613.1"/>
    <property type="molecule type" value="Genomic_DNA"/>
</dbReference>
<dbReference type="SUPFAM" id="SSF53335">
    <property type="entry name" value="S-adenosyl-L-methionine-dependent methyltransferases"/>
    <property type="match status" value="1"/>
</dbReference>
<dbReference type="Pfam" id="PF08241">
    <property type="entry name" value="Methyltransf_11"/>
    <property type="match status" value="1"/>
</dbReference>
<evidence type="ECO:0000259" key="1">
    <source>
        <dbReference type="Pfam" id="PF08241"/>
    </source>
</evidence>
<feature type="domain" description="Methyltransferase type 11" evidence="1">
    <location>
        <begin position="56"/>
        <end position="147"/>
    </location>
</feature>
<dbReference type="InterPro" id="IPR029063">
    <property type="entry name" value="SAM-dependent_MTases_sf"/>
</dbReference>
<organism evidence="2">
    <name type="scientific">hydrothermal vent metagenome</name>
    <dbReference type="NCBI Taxonomy" id="652676"/>
    <lineage>
        <taxon>unclassified sequences</taxon>
        <taxon>metagenomes</taxon>
        <taxon>ecological metagenomes</taxon>
    </lineage>
</organism>
<gene>
    <name evidence="2" type="ORF">MNBD_ACTINO02-19</name>
</gene>
<dbReference type="InterPro" id="IPR013216">
    <property type="entry name" value="Methyltransf_11"/>
</dbReference>
<dbReference type="InterPro" id="IPR050508">
    <property type="entry name" value="Methyltransf_Superfamily"/>
</dbReference>
<proteinExistence type="predicted"/>
<dbReference type="Gene3D" id="3.40.50.150">
    <property type="entry name" value="Vaccinia Virus protein VP39"/>
    <property type="match status" value="1"/>
</dbReference>
<sequence>MDLVPAEPSSELEASLLVTYANVAAQRDEIGVHEGRLPQIEALIDRMREDKTNRLLEIGGGTGNTAAVFAAAGLNVVMTDLSPDQVSLAQQKGLTARAADLRSLPFDDGSFDSVWAENCLLHIANRDMPGALQEIRRVLTTDGVFVLTLWGGVDSEGIYEDDFYSPRRFFSLRADDTLRDLVQTVFTIESFECPSDKEEDERLHLQVLYLRPRA</sequence>
<dbReference type="PANTHER" id="PTHR42912:SF93">
    <property type="entry name" value="N6-ADENOSINE-METHYLTRANSFERASE TMT1A"/>
    <property type="match status" value="1"/>
</dbReference>
<accession>A0A3B0SXB5</accession>
<protein>
    <recommendedName>
        <fullName evidence="1">Methyltransferase type 11 domain-containing protein</fullName>
    </recommendedName>
</protein>
<evidence type="ECO:0000313" key="2">
    <source>
        <dbReference type="EMBL" id="VAW08613.1"/>
    </source>
</evidence>
<name>A0A3B0SXB5_9ZZZZ</name>